<feature type="compositionally biased region" description="Basic and acidic residues" evidence="14">
    <location>
        <begin position="573"/>
        <end position="583"/>
    </location>
</feature>
<dbReference type="Proteomes" id="UP000031516">
    <property type="component" value="Unassembled WGS sequence"/>
</dbReference>
<feature type="compositionally biased region" description="Polar residues" evidence="14">
    <location>
        <begin position="586"/>
        <end position="597"/>
    </location>
</feature>
<dbReference type="GO" id="GO:0005524">
    <property type="term" value="F:ATP binding"/>
    <property type="evidence" value="ECO:0007669"/>
    <property type="project" value="UniProtKB-KW"/>
</dbReference>
<sequence length="773" mass="85766">MNQPQIEKYSPGTVLPVGSHQVKVLKYLASGGFAHVYSVEISPPDLVCPDNIACLKRVVVPDKTSLNTLRAEVDSMKSLRGNKCIVSYIDSHATKSPMNAGMYEVYLLMEFCSGGGLIDFMNTRLQNRLQESEILNIMSQVSQGVAAMHALQPPLIHRDIKIENVLLSKTNDFKLCDFGSVSGVIRAPRNTEEFNYVQYDIMKNTTAQYRCPEMIDLYRGLPIDEKADIWALGVFLYKVCYYTTPFEKNGESAILASKFQFPAYPHYSDRIKNLISVMLRVEPLKRPNICQVLEEVSRIQGIPCPIKNFYLLRMMEKQDYSRASPSPQLPPGTIQAVEQKLSHPPKIATNANITSKPASFQQMPQLHLSKSQPLSGQLEVAPHIQPLGRTATLANPIYRSSDPFSKLDKSALLSTSITMESIPSVSRTPQLEHLQMPHMSKSHAVLQRNSVSPVRNGRGAISSIVASNKTSLDRGRYVDSETQTSDYPIGSLSRSASRKSFASSISSTESLEAISTGGSFTRKIGSKIKKVMTGDTRGFSPIKSAQNTGESVKSAFSALRKGISSIQLTGDNSTRKTSAETRKYRNTSNNSIPENKISSSKSHRRSTSFFSFVPENNDYELVANIKKEKRPAALRRTSSLKGSSSSIQKRVKDLINAEDVPNKSSTSGYGKYTDTARAINPSNQLENTANRKSSTVITPIHDLQKSKPVPPPKPAHLKPTLPPKPKHLKAKSSEVSRKKSGTQKRDSRQNLEDSPFHSQHEIREFERRFPSAL</sequence>
<evidence type="ECO:0000256" key="1">
    <source>
        <dbReference type="ARBA" id="ARBA00004134"/>
    </source>
</evidence>
<comment type="subunit">
    <text evidence="13">Interacts with ABP1, which is required for proper actin patch localization.</text>
</comment>
<comment type="catalytic activity">
    <reaction evidence="12">
        <text>L-seryl-[protein] + ATP = O-phospho-L-seryl-[protein] + ADP + H(+)</text>
        <dbReference type="Rhea" id="RHEA:17989"/>
        <dbReference type="Rhea" id="RHEA-COMP:9863"/>
        <dbReference type="Rhea" id="RHEA-COMP:11604"/>
        <dbReference type="ChEBI" id="CHEBI:15378"/>
        <dbReference type="ChEBI" id="CHEBI:29999"/>
        <dbReference type="ChEBI" id="CHEBI:30616"/>
        <dbReference type="ChEBI" id="CHEBI:83421"/>
        <dbReference type="ChEBI" id="CHEBI:456216"/>
        <dbReference type="EC" id="2.7.11.1"/>
    </reaction>
</comment>
<dbReference type="PANTHER" id="PTHR22967:SF57">
    <property type="entry name" value="AUXILIN, ISOFORM A-RELATED"/>
    <property type="match status" value="1"/>
</dbReference>
<dbReference type="AlphaFoldDB" id="A0A0A8L8X4"/>
<dbReference type="GO" id="GO:2000369">
    <property type="term" value="P:regulation of clathrin-dependent endocytosis"/>
    <property type="evidence" value="ECO:0007669"/>
    <property type="project" value="UniProtKB-ARBA"/>
</dbReference>
<evidence type="ECO:0000256" key="14">
    <source>
        <dbReference type="SAM" id="MobiDB-lite"/>
    </source>
</evidence>
<feature type="region of interest" description="Disordered" evidence="14">
    <location>
        <begin position="567"/>
        <end position="605"/>
    </location>
</feature>
<dbReference type="PROSITE" id="PS00108">
    <property type="entry name" value="PROTEIN_KINASE_ST"/>
    <property type="match status" value="1"/>
</dbReference>
<dbReference type="EMBL" id="CCBQ010000038">
    <property type="protein sequence ID" value="CDO94568.1"/>
    <property type="molecule type" value="Genomic_DNA"/>
</dbReference>
<evidence type="ECO:0000256" key="7">
    <source>
        <dbReference type="ARBA" id="ARBA00022741"/>
    </source>
</evidence>
<evidence type="ECO:0000256" key="8">
    <source>
        <dbReference type="ARBA" id="ARBA00022777"/>
    </source>
</evidence>
<evidence type="ECO:0000256" key="9">
    <source>
        <dbReference type="ARBA" id="ARBA00022840"/>
    </source>
</evidence>
<dbReference type="FunFam" id="1.10.510.10:FF:000441">
    <property type="entry name" value="Serine/threonine protein kinase"/>
    <property type="match status" value="1"/>
</dbReference>
<keyword evidence="7" id="KW-0547">Nucleotide-binding</keyword>
<dbReference type="PANTHER" id="PTHR22967">
    <property type="entry name" value="SERINE/THREONINE PROTEIN KINASE"/>
    <property type="match status" value="1"/>
</dbReference>
<gene>
    <name evidence="16" type="ORF">KLDO_g2828</name>
</gene>
<keyword evidence="17" id="KW-1185">Reference proteome</keyword>
<dbReference type="GO" id="GO:0007015">
    <property type="term" value="P:actin filament organization"/>
    <property type="evidence" value="ECO:0007669"/>
    <property type="project" value="TreeGrafter"/>
</dbReference>
<feature type="compositionally biased region" description="Polar residues" evidence="14">
    <location>
        <begin position="680"/>
        <end position="697"/>
    </location>
</feature>
<evidence type="ECO:0000256" key="6">
    <source>
        <dbReference type="ARBA" id="ARBA00022679"/>
    </source>
</evidence>
<dbReference type="PROSITE" id="PS50011">
    <property type="entry name" value="PROTEIN_KINASE_DOM"/>
    <property type="match status" value="1"/>
</dbReference>
<reference evidence="16 17" key="1">
    <citation type="submission" date="2014-03" db="EMBL/GenBank/DDBJ databases">
        <title>The genome of Kluyveromyces dobzhanskii.</title>
        <authorList>
            <person name="Nystedt B."/>
            <person name="Astrom S."/>
        </authorList>
    </citation>
    <scope>NUCLEOTIDE SEQUENCE [LARGE SCALE GENOMIC DNA]</scope>
    <source>
        <strain evidence="16 17">CBS 2104</strain>
    </source>
</reference>
<accession>A0A0A8L8X4</accession>
<feature type="domain" description="Protein kinase" evidence="15">
    <location>
        <begin position="22"/>
        <end position="299"/>
    </location>
</feature>
<dbReference type="Pfam" id="PF00069">
    <property type="entry name" value="Pkinase"/>
    <property type="match status" value="1"/>
</dbReference>
<dbReference type="GO" id="GO:0030479">
    <property type="term" value="C:actin cortical patch"/>
    <property type="evidence" value="ECO:0007669"/>
    <property type="project" value="UniProtKB-SubCell"/>
</dbReference>
<evidence type="ECO:0000256" key="12">
    <source>
        <dbReference type="ARBA" id="ARBA00048679"/>
    </source>
</evidence>
<evidence type="ECO:0000256" key="3">
    <source>
        <dbReference type="ARBA" id="ARBA00022490"/>
    </source>
</evidence>
<feature type="region of interest" description="Disordered" evidence="14">
    <location>
        <begin position="653"/>
        <end position="773"/>
    </location>
</feature>
<dbReference type="InterPro" id="IPR011009">
    <property type="entry name" value="Kinase-like_dom_sf"/>
</dbReference>
<evidence type="ECO:0000256" key="13">
    <source>
        <dbReference type="ARBA" id="ARBA00065090"/>
    </source>
</evidence>
<keyword evidence="8" id="KW-0418">Kinase</keyword>
<dbReference type="GO" id="GO:0000147">
    <property type="term" value="P:actin cortical patch assembly"/>
    <property type="evidence" value="ECO:0007669"/>
    <property type="project" value="TreeGrafter"/>
</dbReference>
<evidence type="ECO:0000256" key="5">
    <source>
        <dbReference type="ARBA" id="ARBA00022553"/>
    </source>
</evidence>
<dbReference type="GO" id="GO:0004674">
    <property type="term" value="F:protein serine/threonine kinase activity"/>
    <property type="evidence" value="ECO:0007669"/>
    <property type="project" value="UniProtKB-KW"/>
</dbReference>
<organism evidence="16 17">
    <name type="scientific">Kluyveromyces dobzhanskii CBS 2104</name>
    <dbReference type="NCBI Taxonomy" id="1427455"/>
    <lineage>
        <taxon>Eukaryota</taxon>
        <taxon>Fungi</taxon>
        <taxon>Dikarya</taxon>
        <taxon>Ascomycota</taxon>
        <taxon>Saccharomycotina</taxon>
        <taxon>Saccharomycetes</taxon>
        <taxon>Saccharomycetales</taxon>
        <taxon>Saccharomycetaceae</taxon>
        <taxon>Kluyveromyces</taxon>
    </lineage>
</organism>
<keyword evidence="10" id="KW-0206">Cytoskeleton</keyword>
<dbReference type="OrthoDB" id="2018507at2759"/>
<comment type="catalytic activity">
    <reaction evidence="11">
        <text>L-threonyl-[protein] + ATP = O-phospho-L-threonyl-[protein] + ADP + H(+)</text>
        <dbReference type="Rhea" id="RHEA:46608"/>
        <dbReference type="Rhea" id="RHEA-COMP:11060"/>
        <dbReference type="Rhea" id="RHEA-COMP:11605"/>
        <dbReference type="ChEBI" id="CHEBI:15378"/>
        <dbReference type="ChEBI" id="CHEBI:30013"/>
        <dbReference type="ChEBI" id="CHEBI:30616"/>
        <dbReference type="ChEBI" id="CHEBI:61977"/>
        <dbReference type="ChEBI" id="CHEBI:456216"/>
        <dbReference type="EC" id="2.7.11.1"/>
    </reaction>
</comment>
<protein>
    <recommendedName>
        <fullName evidence="2">non-specific serine/threonine protein kinase</fullName>
        <ecNumber evidence="2">2.7.11.1</ecNumber>
    </recommendedName>
</protein>
<feature type="compositionally biased region" description="Basic and acidic residues" evidence="14">
    <location>
        <begin position="731"/>
        <end position="773"/>
    </location>
</feature>
<dbReference type="InterPro" id="IPR008271">
    <property type="entry name" value="Ser/Thr_kinase_AS"/>
</dbReference>
<dbReference type="EC" id="2.7.11.1" evidence="2"/>
<keyword evidence="6" id="KW-0808">Transferase</keyword>
<evidence type="ECO:0000259" key="15">
    <source>
        <dbReference type="PROSITE" id="PS50011"/>
    </source>
</evidence>
<name>A0A0A8L8X4_9SACH</name>
<evidence type="ECO:0000256" key="10">
    <source>
        <dbReference type="ARBA" id="ARBA00023212"/>
    </source>
</evidence>
<proteinExistence type="predicted"/>
<comment type="subcellular location">
    <subcellularLocation>
        <location evidence="1">Cytoplasm</location>
        <location evidence="1">Cytoskeleton</location>
        <location evidence="1">Actin patch</location>
    </subcellularLocation>
</comment>
<evidence type="ECO:0000256" key="4">
    <source>
        <dbReference type="ARBA" id="ARBA00022527"/>
    </source>
</evidence>
<dbReference type="InterPro" id="IPR000719">
    <property type="entry name" value="Prot_kinase_dom"/>
</dbReference>
<keyword evidence="3" id="KW-0963">Cytoplasm</keyword>
<comment type="caution">
    <text evidence="16">The sequence shown here is derived from an EMBL/GenBank/DDBJ whole genome shotgun (WGS) entry which is preliminary data.</text>
</comment>
<dbReference type="Gene3D" id="1.10.510.10">
    <property type="entry name" value="Transferase(Phosphotransferase) domain 1"/>
    <property type="match status" value="1"/>
</dbReference>
<dbReference type="SUPFAM" id="SSF56112">
    <property type="entry name" value="Protein kinase-like (PK-like)"/>
    <property type="match status" value="1"/>
</dbReference>
<evidence type="ECO:0000313" key="17">
    <source>
        <dbReference type="Proteomes" id="UP000031516"/>
    </source>
</evidence>
<keyword evidence="9" id="KW-0067">ATP-binding</keyword>
<keyword evidence="5" id="KW-0597">Phosphoprotein</keyword>
<keyword evidence="4" id="KW-0723">Serine/threonine-protein kinase</keyword>
<evidence type="ECO:0000313" key="16">
    <source>
        <dbReference type="EMBL" id="CDO94568.1"/>
    </source>
</evidence>
<evidence type="ECO:0000256" key="11">
    <source>
        <dbReference type="ARBA" id="ARBA00047899"/>
    </source>
</evidence>
<dbReference type="CDD" id="cd14037">
    <property type="entry name" value="STKc_NAK_like"/>
    <property type="match status" value="1"/>
</dbReference>
<evidence type="ECO:0000256" key="2">
    <source>
        <dbReference type="ARBA" id="ARBA00012513"/>
    </source>
</evidence>
<dbReference type="SMART" id="SM00220">
    <property type="entry name" value="S_TKc"/>
    <property type="match status" value="1"/>
</dbReference>